<name>A0A6L7G7B6_9RHOB</name>
<dbReference type="Pfam" id="PF00528">
    <property type="entry name" value="BPD_transp_1"/>
    <property type="match status" value="1"/>
</dbReference>
<dbReference type="PROSITE" id="PS50928">
    <property type="entry name" value="ABC_TM1"/>
    <property type="match status" value="1"/>
</dbReference>
<dbReference type="FunFam" id="1.10.3720.10:FF:000006">
    <property type="entry name" value="Glutamate/aspartate ABC transporter, permease protein GltK"/>
    <property type="match status" value="1"/>
</dbReference>
<gene>
    <name evidence="14" type="ORF">GR170_16500</name>
</gene>
<dbReference type="Proteomes" id="UP000477911">
    <property type="component" value="Unassembled WGS sequence"/>
</dbReference>
<feature type="transmembrane region" description="Helical" evidence="12">
    <location>
        <begin position="20"/>
        <end position="46"/>
    </location>
</feature>
<dbReference type="GO" id="GO:0022857">
    <property type="term" value="F:transmembrane transporter activity"/>
    <property type="evidence" value="ECO:0007669"/>
    <property type="project" value="InterPro"/>
</dbReference>
<dbReference type="InterPro" id="IPR043429">
    <property type="entry name" value="ArtM/GltK/GlnP/TcyL/YhdX-like"/>
</dbReference>
<keyword evidence="5 12" id="KW-0812">Transmembrane</keyword>
<evidence type="ECO:0000256" key="5">
    <source>
        <dbReference type="ARBA" id="ARBA00022692"/>
    </source>
</evidence>
<dbReference type="AlphaFoldDB" id="A0A6L7G7B6"/>
<dbReference type="InterPro" id="IPR035906">
    <property type="entry name" value="MetI-like_sf"/>
</dbReference>
<evidence type="ECO:0000313" key="14">
    <source>
        <dbReference type="EMBL" id="MXN19438.1"/>
    </source>
</evidence>
<dbReference type="CDD" id="cd06261">
    <property type="entry name" value="TM_PBP2"/>
    <property type="match status" value="1"/>
</dbReference>
<proteinExistence type="inferred from homology"/>
<evidence type="ECO:0000256" key="6">
    <source>
        <dbReference type="ARBA" id="ARBA00022970"/>
    </source>
</evidence>
<keyword evidence="3 12" id="KW-0813">Transport</keyword>
<accession>A0A6L7G7B6</accession>
<evidence type="ECO:0000256" key="1">
    <source>
        <dbReference type="ARBA" id="ARBA00004429"/>
    </source>
</evidence>
<evidence type="ECO:0000256" key="12">
    <source>
        <dbReference type="RuleBase" id="RU363032"/>
    </source>
</evidence>
<comment type="subcellular location">
    <subcellularLocation>
        <location evidence="1">Cell inner membrane</location>
        <topology evidence="1">Multi-pass membrane protein</topology>
    </subcellularLocation>
    <subcellularLocation>
        <location evidence="12">Cell membrane</location>
        <topology evidence="12">Multi-pass membrane protein</topology>
    </subcellularLocation>
</comment>
<evidence type="ECO:0000256" key="11">
    <source>
        <dbReference type="ARBA" id="ARBA00073645"/>
    </source>
</evidence>
<evidence type="ECO:0000256" key="4">
    <source>
        <dbReference type="ARBA" id="ARBA00022475"/>
    </source>
</evidence>
<dbReference type="InterPro" id="IPR010065">
    <property type="entry name" value="AA_ABC_transptr_permease_3TM"/>
</dbReference>
<reference evidence="14 15" key="1">
    <citation type="submission" date="2019-12" db="EMBL/GenBank/DDBJ databases">
        <authorList>
            <person name="Li M."/>
        </authorList>
    </citation>
    <scope>NUCLEOTIDE SEQUENCE [LARGE SCALE GENOMIC DNA]</scope>
    <source>
        <strain evidence="14 15">GBMRC 2024</strain>
    </source>
</reference>
<feature type="domain" description="ABC transmembrane type-1" evidence="13">
    <location>
        <begin position="22"/>
        <end position="210"/>
    </location>
</feature>
<dbReference type="RefSeq" id="WP_160895562.1">
    <property type="nucleotide sequence ID" value="NZ_WUMU01000018.1"/>
</dbReference>
<keyword evidence="15" id="KW-1185">Reference proteome</keyword>
<keyword evidence="4" id="KW-1003">Cell membrane</keyword>
<keyword evidence="7 12" id="KW-1133">Transmembrane helix</keyword>
<comment type="similarity">
    <text evidence="2">Belongs to the binding-protein-dependent transport system permease family. HisMQ subfamily.</text>
</comment>
<dbReference type="SUPFAM" id="SSF161098">
    <property type="entry name" value="MetI-like"/>
    <property type="match status" value="1"/>
</dbReference>
<dbReference type="EMBL" id="WUMU01000018">
    <property type="protein sequence ID" value="MXN19438.1"/>
    <property type="molecule type" value="Genomic_DNA"/>
</dbReference>
<organism evidence="14 15">
    <name type="scientific">Pseudooceanicola albus</name>
    <dbReference type="NCBI Taxonomy" id="2692189"/>
    <lineage>
        <taxon>Bacteria</taxon>
        <taxon>Pseudomonadati</taxon>
        <taxon>Pseudomonadota</taxon>
        <taxon>Alphaproteobacteria</taxon>
        <taxon>Rhodobacterales</taxon>
        <taxon>Paracoccaceae</taxon>
        <taxon>Pseudooceanicola</taxon>
    </lineage>
</organism>
<sequence>MHGWNWTGFFEYLTNGYLFQGALVTLGLTVASITLGLVLGFVIALLRMSPLKPLRWFAHFYIWLFRGTPVLVQLIIIYTGLPQIGIRFTVLESTLIGLVMNEAAYLAEIIRSGINAVPRGQSNAARAIGMKDWQIMRYIVAPQATRIIIPPLGNSVNGCLKTTSIASVISMEELLRRTQVLIQEKFMVLELFVVAALYYLIMTTAWDFVQRRIERRFGRGFDISAGH</sequence>
<keyword evidence="8 12" id="KW-0472">Membrane</keyword>
<dbReference type="NCBIfam" id="TIGR01726">
    <property type="entry name" value="HEQRo_perm_3TM"/>
    <property type="match status" value="1"/>
</dbReference>
<keyword evidence="6" id="KW-0029">Amino-acid transport</keyword>
<comment type="subunit">
    <text evidence="10">The complex is composed of two ATP-binding proteins (GltL), two transmembrane proteins (GltJ and GltK) and a solute-binding protein (GltI).</text>
</comment>
<dbReference type="Gene3D" id="1.10.3720.10">
    <property type="entry name" value="MetI-like"/>
    <property type="match status" value="1"/>
</dbReference>
<dbReference type="InterPro" id="IPR000515">
    <property type="entry name" value="MetI-like"/>
</dbReference>
<feature type="transmembrane region" description="Helical" evidence="12">
    <location>
        <begin position="186"/>
        <end position="209"/>
    </location>
</feature>
<evidence type="ECO:0000256" key="3">
    <source>
        <dbReference type="ARBA" id="ARBA00022448"/>
    </source>
</evidence>
<evidence type="ECO:0000259" key="13">
    <source>
        <dbReference type="PROSITE" id="PS50928"/>
    </source>
</evidence>
<evidence type="ECO:0000256" key="2">
    <source>
        <dbReference type="ARBA" id="ARBA00010072"/>
    </source>
</evidence>
<evidence type="ECO:0000256" key="8">
    <source>
        <dbReference type="ARBA" id="ARBA00023136"/>
    </source>
</evidence>
<dbReference type="GO" id="GO:0006865">
    <property type="term" value="P:amino acid transport"/>
    <property type="evidence" value="ECO:0007669"/>
    <property type="project" value="UniProtKB-KW"/>
</dbReference>
<dbReference type="PANTHER" id="PTHR30614">
    <property type="entry name" value="MEMBRANE COMPONENT OF AMINO ACID ABC TRANSPORTER"/>
    <property type="match status" value="1"/>
</dbReference>
<dbReference type="GO" id="GO:0043190">
    <property type="term" value="C:ATP-binding cassette (ABC) transporter complex"/>
    <property type="evidence" value="ECO:0007669"/>
    <property type="project" value="InterPro"/>
</dbReference>
<feature type="transmembrane region" description="Helical" evidence="12">
    <location>
        <begin position="58"/>
        <end position="81"/>
    </location>
</feature>
<comment type="caution">
    <text evidence="14">The sequence shown here is derived from an EMBL/GenBank/DDBJ whole genome shotgun (WGS) entry which is preliminary data.</text>
</comment>
<evidence type="ECO:0000256" key="10">
    <source>
        <dbReference type="ARBA" id="ARBA00062718"/>
    </source>
</evidence>
<protein>
    <recommendedName>
        <fullName evidence="11">Glutamate/aspartate import permease protein GltK</fullName>
    </recommendedName>
</protein>
<evidence type="ECO:0000256" key="7">
    <source>
        <dbReference type="ARBA" id="ARBA00022989"/>
    </source>
</evidence>
<evidence type="ECO:0000313" key="15">
    <source>
        <dbReference type="Proteomes" id="UP000477911"/>
    </source>
</evidence>
<comment type="function">
    <text evidence="9">Part of the ABC transporter complex GltIJKL involved in glutamate and aspartate uptake. Probably responsible for the translocation of the substrate across the membrane.</text>
</comment>
<evidence type="ECO:0000256" key="9">
    <source>
        <dbReference type="ARBA" id="ARBA00060298"/>
    </source>
</evidence>
<dbReference type="PANTHER" id="PTHR30614:SF0">
    <property type="entry name" value="L-CYSTINE TRANSPORT SYSTEM PERMEASE PROTEIN TCYL"/>
    <property type="match status" value="1"/>
</dbReference>